<dbReference type="Pfam" id="PF00561">
    <property type="entry name" value="Abhydrolase_1"/>
    <property type="match status" value="1"/>
</dbReference>
<reference evidence="2 3" key="1">
    <citation type="journal article" date="2024" name="J. Plant Pathol.">
        <title>Sequence and assembly of the genome of Seiridium unicorne, isolate CBS 538.82, causal agent of cypress canker disease.</title>
        <authorList>
            <person name="Scali E."/>
            <person name="Rocca G.D."/>
            <person name="Danti R."/>
            <person name="Garbelotto M."/>
            <person name="Barberini S."/>
            <person name="Baroncelli R."/>
            <person name="Emiliani G."/>
        </authorList>
    </citation>
    <scope>NUCLEOTIDE SEQUENCE [LARGE SCALE GENOMIC DNA]</scope>
    <source>
        <strain evidence="2 3">BM-138-508</strain>
    </source>
</reference>
<dbReference type="InterPro" id="IPR000073">
    <property type="entry name" value="AB_hydrolase_1"/>
</dbReference>
<dbReference type="EMBL" id="JARVKF010000246">
    <property type="protein sequence ID" value="KAK9420244.1"/>
    <property type="molecule type" value="Genomic_DNA"/>
</dbReference>
<keyword evidence="2" id="KW-0378">Hydrolase</keyword>
<evidence type="ECO:0000259" key="1">
    <source>
        <dbReference type="Pfam" id="PF00561"/>
    </source>
</evidence>
<dbReference type="InterPro" id="IPR050266">
    <property type="entry name" value="AB_hydrolase_sf"/>
</dbReference>
<dbReference type="Gene3D" id="3.40.50.1820">
    <property type="entry name" value="alpha/beta hydrolase"/>
    <property type="match status" value="1"/>
</dbReference>
<sequence length="283" mass="31584">MAETIQTQDGIRLSCTQTGPSNGPNVLFLSGWRQAAAQWFKQVEHFQSDFRVTTVDYRGHGESEKSESASGYTIQQFSSDLNDVLHALDLKSVTLVGHSMGSGVIFALWNYFPESRGRVNGIVMADGSARMLIDPTWTEVQAKQFGAVFTQELVDNYFANFEVMFPGFFKGMFSDKVSEEILAWALAQNEKCPKEIAIKILGDHTVQDWRSILPSIDVPALIICGALPAESGAWLQEQLPNAETAIFGRDEGLPPSSHFMFFENPQEFNSLVERFIEEKARQA</sequence>
<dbReference type="InterPro" id="IPR029058">
    <property type="entry name" value="AB_hydrolase_fold"/>
</dbReference>
<feature type="domain" description="AB hydrolase-1" evidence="1">
    <location>
        <begin position="24"/>
        <end position="160"/>
    </location>
</feature>
<dbReference type="InterPro" id="IPR000639">
    <property type="entry name" value="Epox_hydrolase-like"/>
</dbReference>
<comment type="caution">
    <text evidence="2">The sequence shown here is derived from an EMBL/GenBank/DDBJ whole genome shotgun (WGS) entry which is preliminary data.</text>
</comment>
<protein>
    <submittedName>
        <fullName evidence="2">AB hydrolase-1 domain-containing protein</fullName>
    </submittedName>
</protein>
<evidence type="ECO:0000313" key="2">
    <source>
        <dbReference type="EMBL" id="KAK9420244.1"/>
    </source>
</evidence>
<proteinExistence type="predicted"/>
<accession>A0ABR2UZX0</accession>
<evidence type="ECO:0000313" key="3">
    <source>
        <dbReference type="Proteomes" id="UP001408356"/>
    </source>
</evidence>
<dbReference type="PANTHER" id="PTHR43798">
    <property type="entry name" value="MONOACYLGLYCEROL LIPASE"/>
    <property type="match status" value="1"/>
</dbReference>
<organism evidence="2 3">
    <name type="scientific">Seiridium unicorne</name>
    <dbReference type="NCBI Taxonomy" id="138068"/>
    <lineage>
        <taxon>Eukaryota</taxon>
        <taxon>Fungi</taxon>
        <taxon>Dikarya</taxon>
        <taxon>Ascomycota</taxon>
        <taxon>Pezizomycotina</taxon>
        <taxon>Sordariomycetes</taxon>
        <taxon>Xylariomycetidae</taxon>
        <taxon>Amphisphaeriales</taxon>
        <taxon>Sporocadaceae</taxon>
        <taxon>Seiridium</taxon>
    </lineage>
</organism>
<dbReference type="Proteomes" id="UP001408356">
    <property type="component" value="Unassembled WGS sequence"/>
</dbReference>
<gene>
    <name evidence="2" type="ORF">SUNI508_06513</name>
</gene>
<dbReference type="GO" id="GO:0016787">
    <property type="term" value="F:hydrolase activity"/>
    <property type="evidence" value="ECO:0007669"/>
    <property type="project" value="UniProtKB-KW"/>
</dbReference>
<dbReference type="SUPFAM" id="SSF53474">
    <property type="entry name" value="alpha/beta-Hydrolases"/>
    <property type="match status" value="1"/>
</dbReference>
<dbReference type="PANTHER" id="PTHR43798:SF33">
    <property type="entry name" value="HYDROLASE, PUTATIVE (AFU_ORTHOLOGUE AFUA_2G14860)-RELATED"/>
    <property type="match status" value="1"/>
</dbReference>
<dbReference type="PRINTS" id="PR00412">
    <property type="entry name" value="EPOXHYDRLASE"/>
</dbReference>
<keyword evidence="3" id="KW-1185">Reference proteome</keyword>
<name>A0ABR2UZX0_9PEZI</name>